<organism evidence="2 3">
    <name type="scientific">Paenirhodobacter enshiensis</name>
    <dbReference type="NCBI Taxonomy" id="1105367"/>
    <lineage>
        <taxon>Bacteria</taxon>
        <taxon>Pseudomonadati</taxon>
        <taxon>Pseudomonadota</taxon>
        <taxon>Alphaproteobacteria</taxon>
        <taxon>Rhodobacterales</taxon>
        <taxon>Rhodobacter group</taxon>
        <taxon>Paenirhodobacter</taxon>
    </lineage>
</organism>
<dbReference type="EMBL" id="JFZB01000014">
    <property type="protein sequence ID" value="KFI26487.1"/>
    <property type="molecule type" value="Genomic_DNA"/>
</dbReference>
<feature type="transmembrane region" description="Helical" evidence="1">
    <location>
        <begin position="79"/>
        <end position="96"/>
    </location>
</feature>
<evidence type="ECO:0000256" key="1">
    <source>
        <dbReference type="SAM" id="Phobius"/>
    </source>
</evidence>
<reference evidence="2 3" key="1">
    <citation type="submission" date="2014-03" db="EMBL/GenBank/DDBJ databases">
        <title>Genome of Paenirhodobacter enshiensis DW2-9.</title>
        <authorList>
            <person name="Wang D."/>
            <person name="Wang G."/>
        </authorList>
    </citation>
    <scope>NUCLEOTIDE SEQUENCE [LARGE SCALE GENOMIC DNA]</scope>
    <source>
        <strain evidence="2 3">DW2-9</strain>
    </source>
</reference>
<proteinExistence type="predicted"/>
<name>A0A086XWT7_9RHOB</name>
<evidence type="ECO:0000313" key="3">
    <source>
        <dbReference type="Proteomes" id="UP000028824"/>
    </source>
</evidence>
<accession>A0A086XWT7</accession>
<keyword evidence="3" id="KW-1185">Reference proteome</keyword>
<dbReference type="Proteomes" id="UP000028824">
    <property type="component" value="Unassembled WGS sequence"/>
</dbReference>
<comment type="caution">
    <text evidence="2">The sequence shown here is derived from an EMBL/GenBank/DDBJ whole genome shotgun (WGS) entry which is preliminary data.</text>
</comment>
<protein>
    <submittedName>
        <fullName evidence="2">Uncharacterized protein</fullName>
    </submittedName>
</protein>
<evidence type="ECO:0000313" key="2">
    <source>
        <dbReference type="EMBL" id="KFI26487.1"/>
    </source>
</evidence>
<sequence>MSLPAKTPSETDTALAVPHCPDALRDEDPVQLGHSSGQPGFEAFWQGIVCSDERVLWSGRPDPMLAAARAPKGGRIGPWLWYGAALAGGALLLGGSGAGVRIAGMAVACGALILGLRARPVDLGRIEGTRYLVSNQAVYIARLGPGMAPEVRSLRLSPGMTLSGDETSVSVALNRPLPRDEHIEHLRQGERLVLSDIHDAGTVLDLLRSIQKGMK</sequence>
<dbReference type="RefSeq" id="WP_036637380.1">
    <property type="nucleotide sequence ID" value="NZ_JFZB01000014.1"/>
</dbReference>
<dbReference type="OrthoDB" id="199424at2"/>
<gene>
    <name evidence="2" type="ORF">CG50_01795</name>
</gene>
<keyword evidence="1" id="KW-0472">Membrane</keyword>
<keyword evidence="1" id="KW-0812">Transmembrane</keyword>
<dbReference type="STRING" id="1105367.CG50_01795"/>
<dbReference type="AlphaFoldDB" id="A0A086XWT7"/>
<keyword evidence="1" id="KW-1133">Transmembrane helix</keyword>